<name>A0ABD3NYE6_9STRA</name>
<sequence length="1115" mass="124020">MKFHLVLCVSATPFANATLKAWWRSPQRFEQQPSLLELPAFAGKSHPSKFSPKSSAAFHSIANAMRSSVMMELRGGDDSEVDANSPDKHHGEGKRIKKRRRSSKPKNAEVTVVAGEKNASPENELDPPMTRSNEGAELSTNGVNSDSKAKKKRRRNFMSNILRKSATDSLNIDSERKKSASDGKASTSGTPHQPNASLDDSQEPSDVKRKKKRRRRLGNRTLLIAPHEESELEVADSCESQAYLQDTEIDNAEDNLNKLSAETVTKKRKRRHRKRSPSVESSLPLADRKTTIDSVDIEIDLLHGKDDEVSAEKKRVRKRRKRTAEGDGPQPRGNADVANESDSKVNEKRSTLFDDTSHQIETRSSPTVSSYSAVEEANDEAVSEHFFSNIPVDGRSTGPEESLESKDGVLVDSALEGPGETSKVMEGPGETSQVSESSTEVRVEDMLAEGVTFTLEDEELKSEDLSSETLSHDTIVEDHEKEDFPESTFPTSEVDESLHMLRPSDEDVIDAVSSVDFLRSEEYQSQNEDQDQKENNVGDGEVAQEIPLSSGSDVHRDEPAEEVKIIEAVIEDTSTILVDDDPKECSDYRGEEEQLEVGIDFNNEFKRFEELVGSPDFARTSDAMKADKTTDVAIMEQHLVDENEQPSEGSHENVEEGRYVGPSSVDSATGPSLEATVPESLPAFVDPTDESVNDQKPSFNAEITTISNADELPLHLTLDDNDTESKVAPKDAMKQSVNSEEGVRKRDEESLVLSIVTWNLGEAAPSEKEASFIRKFRRLNASCNSQKRGSDLVMIGAQECEDIKPRRSEGHRSRHLRRLGIQMLGEQYVPIAMHSLGGIQMALYCHRDKLGDVEMVNIADVTCGVGNVFHNKGAIGVYLKMKHLSSGSESAVQSSRILLVTGHLAAHVKNVDARNDDFRRILTELEAQAPARFLRPQKNGDGSVVPGDGSHLLNSMDHVFFSGDLNYRIDLPREYVDRCIDDIKRCHLRESSDIDQCNTAESKKIADLMNKLLRRDQLLQTIASGRAFSQFNEGKISFLPTFKFDKGSPDYDTSYKQRVPAWTDRIVFKSSSIRVIEYDSVPQAMHSDHRPVYGTFQLGWGKVSTKSLTRSKRKQ</sequence>
<feature type="compositionally biased region" description="Basic and acidic residues" evidence="1">
    <location>
        <begin position="649"/>
        <end position="658"/>
    </location>
</feature>
<feature type="compositionally biased region" description="Basic and acidic residues" evidence="1">
    <location>
        <begin position="341"/>
        <end position="361"/>
    </location>
</feature>
<feature type="chain" id="PRO_5044831945" description="Inositol polyphosphate-related phosphatase domain-containing protein" evidence="2">
    <location>
        <begin position="18"/>
        <end position="1115"/>
    </location>
</feature>
<feature type="signal peptide" evidence="2">
    <location>
        <begin position="1"/>
        <end position="17"/>
    </location>
</feature>
<evidence type="ECO:0000313" key="5">
    <source>
        <dbReference type="Proteomes" id="UP001516023"/>
    </source>
</evidence>
<dbReference type="SUPFAM" id="SSF56219">
    <property type="entry name" value="DNase I-like"/>
    <property type="match status" value="1"/>
</dbReference>
<feature type="region of interest" description="Disordered" evidence="1">
    <location>
        <begin position="417"/>
        <end position="442"/>
    </location>
</feature>
<reference evidence="4 5" key="1">
    <citation type="journal article" date="2020" name="G3 (Bethesda)">
        <title>Improved Reference Genome for Cyclotella cryptica CCMP332, a Model for Cell Wall Morphogenesis, Salinity Adaptation, and Lipid Production in Diatoms (Bacillariophyta).</title>
        <authorList>
            <person name="Roberts W.R."/>
            <person name="Downey K.M."/>
            <person name="Ruck E.C."/>
            <person name="Traller J.C."/>
            <person name="Alverson A.J."/>
        </authorList>
    </citation>
    <scope>NUCLEOTIDE SEQUENCE [LARGE SCALE GENOMIC DNA]</scope>
    <source>
        <strain evidence="4 5">CCMP332</strain>
    </source>
</reference>
<evidence type="ECO:0000313" key="4">
    <source>
        <dbReference type="EMBL" id="KAL3780920.1"/>
    </source>
</evidence>
<feature type="compositionally biased region" description="Polar residues" evidence="1">
    <location>
        <begin position="362"/>
        <end position="372"/>
    </location>
</feature>
<dbReference type="PANTHER" id="PTHR11200:SF300">
    <property type="entry name" value="TYPE II INOSITOL 1,4,5-TRISPHOSPHATE 5-PHOSPHATASE"/>
    <property type="match status" value="1"/>
</dbReference>
<dbReference type="Proteomes" id="UP001516023">
    <property type="component" value="Unassembled WGS sequence"/>
</dbReference>
<feature type="compositionally biased region" description="Polar residues" evidence="1">
    <location>
        <begin position="184"/>
        <end position="199"/>
    </location>
</feature>
<dbReference type="Pfam" id="PF22669">
    <property type="entry name" value="Exo_endo_phos2"/>
    <property type="match status" value="1"/>
</dbReference>
<feature type="compositionally biased region" description="Basic residues" evidence="1">
    <location>
        <begin position="208"/>
        <end position="218"/>
    </location>
</feature>
<dbReference type="PANTHER" id="PTHR11200">
    <property type="entry name" value="INOSITOL 5-PHOSPHATASE"/>
    <property type="match status" value="1"/>
</dbReference>
<proteinExistence type="predicted"/>
<feature type="domain" description="Inositol polyphosphate-related phosphatase" evidence="3">
    <location>
        <begin position="749"/>
        <end position="1104"/>
    </location>
</feature>
<dbReference type="InterPro" id="IPR046985">
    <property type="entry name" value="IP5"/>
</dbReference>
<keyword evidence="2" id="KW-0732">Signal</keyword>
<dbReference type="Gene3D" id="3.60.10.10">
    <property type="entry name" value="Endonuclease/exonuclease/phosphatase"/>
    <property type="match status" value="1"/>
</dbReference>
<feature type="compositionally biased region" description="Basic and acidic residues" evidence="1">
    <location>
        <begin position="85"/>
        <end position="94"/>
    </location>
</feature>
<dbReference type="InterPro" id="IPR000300">
    <property type="entry name" value="IPPc"/>
</dbReference>
<keyword evidence="5" id="KW-1185">Reference proteome</keyword>
<feature type="compositionally biased region" description="Basic residues" evidence="1">
    <location>
        <begin position="95"/>
        <end position="104"/>
    </location>
</feature>
<dbReference type="EMBL" id="JABMIG020000334">
    <property type="protein sequence ID" value="KAL3780920.1"/>
    <property type="molecule type" value="Genomic_DNA"/>
</dbReference>
<feature type="region of interest" description="Disordered" evidence="1">
    <location>
        <begin position="75"/>
        <end position="221"/>
    </location>
</feature>
<comment type="caution">
    <text evidence="4">The sequence shown here is derived from an EMBL/GenBank/DDBJ whole genome shotgun (WGS) entry which is preliminary data.</text>
</comment>
<accession>A0ABD3NYE6</accession>
<dbReference type="InterPro" id="IPR036691">
    <property type="entry name" value="Endo/exonu/phosph_ase_sf"/>
</dbReference>
<evidence type="ECO:0000259" key="3">
    <source>
        <dbReference type="SMART" id="SM00128"/>
    </source>
</evidence>
<evidence type="ECO:0000256" key="2">
    <source>
        <dbReference type="SAM" id="SignalP"/>
    </source>
</evidence>
<dbReference type="SMART" id="SM00128">
    <property type="entry name" value="IPPc"/>
    <property type="match status" value="1"/>
</dbReference>
<feature type="region of interest" description="Disordered" evidence="1">
    <location>
        <begin position="641"/>
        <end position="674"/>
    </location>
</feature>
<feature type="compositionally biased region" description="Basic residues" evidence="1">
    <location>
        <begin position="266"/>
        <end position="276"/>
    </location>
</feature>
<organism evidence="4 5">
    <name type="scientific">Cyclotella cryptica</name>
    <dbReference type="NCBI Taxonomy" id="29204"/>
    <lineage>
        <taxon>Eukaryota</taxon>
        <taxon>Sar</taxon>
        <taxon>Stramenopiles</taxon>
        <taxon>Ochrophyta</taxon>
        <taxon>Bacillariophyta</taxon>
        <taxon>Coscinodiscophyceae</taxon>
        <taxon>Thalassiosirophycidae</taxon>
        <taxon>Stephanodiscales</taxon>
        <taxon>Stephanodiscaceae</taxon>
        <taxon>Cyclotella</taxon>
    </lineage>
</organism>
<gene>
    <name evidence="4" type="ORF">HJC23_009126</name>
</gene>
<dbReference type="AlphaFoldDB" id="A0ABD3NYE6"/>
<feature type="region of interest" description="Disordered" evidence="1">
    <location>
        <begin position="265"/>
        <end position="285"/>
    </location>
</feature>
<feature type="region of interest" description="Disordered" evidence="1">
    <location>
        <begin position="309"/>
        <end position="376"/>
    </location>
</feature>
<protein>
    <recommendedName>
        <fullName evidence="3">Inositol polyphosphate-related phosphatase domain-containing protein</fullName>
    </recommendedName>
</protein>
<feature type="compositionally biased region" description="Polar residues" evidence="1">
    <location>
        <begin position="130"/>
        <end position="146"/>
    </location>
</feature>
<evidence type="ECO:0000256" key="1">
    <source>
        <dbReference type="SAM" id="MobiDB-lite"/>
    </source>
</evidence>